<feature type="transmembrane region" description="Helical" evidence="2">
    <location>
        <begin position="180"/>
        <end position="201"/>
    </location>
</feature>
<keyword evidence="2" id="KW-1133">Transmembrane helix</keyword>
<dbReference type="EMBL" id="NHYE01001183">
    <property type="protein sequence ID" value="PPQ97829.1"/>
    <property type="molecule type" value="Genomic_DNA"/>
</dbReference>
<gene>
    <name evidence="3" type="ORF">CVT26_012930</name>
</gene>
<comment type="caution">
    <text evidence="3">The sequence shown here is derived from an EMBL/GenBank/DDBJ whole genome shotgun (WGS) entry which is preliminary data.</text>
</comment>
<reference evidence="3 4" key="1">
    <citation type="journal article" date="2018" name="Evol. Lett.">
        <title>Horizontal gene cluster transfer increased hallucinogenic mushroom diversity.</title>
        <authorList>
            <person name="Reynolds H.T."/>
            <person name="Vijayakumar V."/>
            <person name="Gluck-Thaler E."/>
            <person name="Korotkin H.B."/>
            <person name="Matheny P.B."/>
            <person name="Slot J.C."/>
        </authorList>
    </citation>
    <scope>NUCLEOTIDE SEQUENCE [LARGE SCALE GENOMIC DNA]</scope>
    <source>
        <strain evidence="3 4">SRW20</strain>
    </source>
</reference>
<organism evidence="3 4">
    <name type="scientific">Gymnopilus dilepis</name>
    <dbReference type="NCBI Taxonomy" id="231916"/>
    <lineage>
        <taxon>Eukaryota</taxon>
        <taxon>Fungi</taxon>
        <taxon>Dikarya</taxon>
        <taxon>Basidiomycota</taxon>
        <taxon>Agaricomycotina</taxon>
        <taxon>Agaricomycetes</taxon>
        <taxon>Agaricomycetidae</taxon>
        <taxon>Agaricales</taxon>
        <taxon>Agaricineae</taxon>
        <taxon>Hymenogastraceae</taxon>
        <taxon>Gymnopilus</taxon>
    </lineage>
</organism>
<name>A0A409Y4A5_9AGAR</name>
<dbReference type="STRING" id="231916.A0A409Y4A5"/>
<feature type="region of interest" description="Disordered" evidence="1">
    <location>
        <begin position="349"/>
        <end position="389"/>
    </location>
</feature>
<keyword evidence="2" id="KW-0812">Transmembrane</keyword>
<evidence type="ECO:0000256" key="2">
    <source>
        <dbReference type="SAM" id="Phobius"/>
    </source>
</evidence>
<dbReference type="InParanoid" id="A0A409Y4A5"/>
<keyword evidence="4" id="KW-1185">Reference proteome</keyword>
<protein>
    <submittedName>
        <fullName evidence="3">Uncharacterized protein</fullName>
    </submittedName>
</protein>
<feature type="compositionally biased region" description="Polar residues" evidence="1">
    <location>
        <begin position="375"/>
        <end position="389"/>
    </location>
</feature>
<proteinExistence type="predicted"/>
<feature type="compositionally biased region" description="Pro residues" evidence="1">
    <location>
        <begin position="454"/>
        <end position="474"/>
    </location>
</feature>
<keyword evidence="2" id="KW-0472">Membrane</keyword>
<feature type="region of interest" description="Disordered" evidence="1">
    <location>
        <begin position="441"/>
        <end position="509"/>
    </location>
</feature>
<evidence type="ECO:0000256" key="1">
    <source>
        <dbReference type="SAM" id="MobiDB-lite"/>
    </source>
</evidence>
<evidence type="ECO:0000313" key="4">
    <source>
        <dbReference type="Proteomes" id="UP000284706"/>
    </source>
</evidence>
<dbReference type="Proteomes" id="UP000284706">
    <property type="component" value="Unassembled WGS sequence"/>
</dbReference>
<sequence length="666" mass="69439">MGISHIHVVHKTKPQLQDQKRELVEVADVVRRDNSSCASGFYIAPTMGATVDSLQPLPITWDPSCLTSKEVDIYLYSPGSQYPRIHVWEGVALSRGTYTANIMPRWWNATATQSLQIIIVQAGDPPFLATYPGGPVFNATYTAPSGGTPAAADTTIVDSGITQVNDLQNSKKALTPGKKAAAALLPLLFIIGLCVAAYLKFKRAKGREKRKQWAEAVDKRMSTISTDWKSVSAAGANAAIRNSMAVGLGSRNSSAFGFGNIRPTSTYAVEGGEDLGPTRPMSQMRTGVGLRNPAALTSSTERVSRVSFAPDTRVSRVSFADGTRPSMEARRTRAFHSAYIPPVPALPADAAQQDTQEVDVTEEKDAANDADSDGAHTNGSFSPRQAQGALTLTPEDIRSRIAAGKARAAASAAADKDGAAVGASATSENSFAELMPALSMMRTGGSDSDDLLFPAPPSPAPLPPMPVSPPPASYPKPLTHAQSFSVSQSQSQSYSQPTSGTTTPAPMSPVMGTMPMQPMPASVMSPDEMLRAYAERKKSMAMIGGKMASISYPVPVASTAMPMGGAGNGMRVLYDANTGTVSPNHTGSGAGSGSGAGAFGGMQEDPYGGMSIAPGPPPAVNMAGAGSYGYGHHTTGSVGVGAYGGAKYAIGDDEHEHEYDEYGHAA</sequence>
<evidence type="ECO:0000313" key="3">
    <source>
        <dbReference type="EMBL" id="PPQ97829.1"/>
    </source>
</evidence>
<dbReference type="AlphaFoldDB" id="A0A409Y4A5"/>
<dbReference type="OrthoDB" id="3363836at2759"/>
<feature type="compositionally biased region" description="Low complexity" evidence="1">
    <location>
        <begin position="482"/>
        <end position="503"/>
    </location>
</feature>
<accession>A0A409Y4A5</accession>